<evidence type="ECO:0000313" key="2">
    <source>
        <dbReference type="EMBL" id="NOU50055.1"/>
    </source>
</evidence>
<sequence>MISLLYLTVVGCVSLAKKRFRTLVYCIIALILLMSVVISSGVLEHVQSMPHQIDNESTELLATLDHLPDVAVPSPSLDTKSQPPVVERYCDMNGFIQNQQQRSKQLLAMLSPEFKHIQHVFSANNGPAVVLSLYYTDLKELTLDLIIERLSLVHGVYSKFLPTSQNKSVTLNLVVLSDRTQYEDYTSRYGFDPRTSQGVFFHGSNSAFVEYKNDQQVIKTAVHEAVHAMNLRLIGLTPRWLNEGMAQLLSGIDIQNGALTFDVKKAYLSAEPHDIYGLLASESQWESIDTDKLYYSGWSWLSFLMGTELGVNTMTQLLRRESTNPCDVLSSDATYQILQNAYPTFEQAFYDWRQALNSRSH</sequence>
<reference evidence="2 3" key="1">
    <citation type="submission" date="2020-04" db="EMBL/GenBank/DDBJ databases">
        <title>Pseudoalteromonas caenipelagi sp. nov., isolated from a tidal flat.</title>
        <authorList>
            <person name="Park S."/>
            <person name="Yoon J.-H."/>
        </authorList>
    </citation>
    <scope>NUCLEOTIDE SEQUENCE [LARGE SCALE GENOMIC DNA]</scope>
    <source>
        <strain evidence="2 3">JBTF-M23</strain>
    </source>
</reference>
<keyword evidence="1" id="KW-0812">Transmembrane</keyword>
<name>A0A849VAR3_9GAMM</name>
<accession>A0A849VAR3</accession>
<protein>
    <recommendedName>
        <fullName evidence="4">DUF1570 domain-containing protein</fullName>
    </recommendedName>
</protein>
<evidence type="ECO:0000256" key="1">
    <source>
        <dbReference type="SAM" id="Phobius"/>
    </source>
</evidence>
<evidence type="ECO:0000313" key="3">
    <source>
        <dbReference type="Proteomes" id="UP000586305"/>
    </source>
</evidence>
<comment type="caution">
    <text evidence="2">The sequence shown here is derived from an EMBL/GenBank/DDBJ whole genome shotgun (WGS) entry which is preliminary data.</text>
</comment>
<evidence type="ECO:0008006" key="4">
    <source>
        <dbReference type="Google" id="ProtNLM"/>
    </source>
</evidence>
<dbReference type="AlphaFoldDB" id="A0A849VAR3"/>
<dbReference type="EMBL" id="JABBPG010000002">
    <property type="protein sequence ID" value="NOU50055.1"/>
    <property type="molecule type" value="Genomic_DNA"/>
</dbReference>
<feature type="transmembrane region" description="Helical" evidence="1">
    <location>
        <begin position="23"/>
        <end position="43"/>
    </location>
</feature>
<dbReference type="Proteomes" id="UP000586305">
    <property type="component" value="Unassembled WGS sequence"/>
</dbReference>
<organism evidence="2 3">
    <name type="scientific">Pseudoalteromonas caenipelagi</name>
    <dbReference type="NCBI Taxonomy" id="2726988"/>
    <lineage>
        <taxon>Bacteria</taxon>
        <taxon>Pseudomonadati</taxon>
        <taxon>Pseudomonadota</taxon>
        <taxon>Gammaproteobacteria</taxon>
        <taxon>Alteromonadales</taxon>
        <taxon>Pseudoalteromonadaceae</taxon>
        <taxon>Pseudoalteromonas</taxon>
    </lineage>
</organism>
<proteinExistence type="predicted"/>
<keyword evidence="1" id="KW-1133">Transmembrane helix</keyword>
<keyword evidence="3" id="KW-1185">Reference proteome</keyword>
<gene>
    <name evidence="2" type="ORF">HG263_05820</name>
</gene>
<dbReference type="RefSeq" id="WP_171625136.1">
    <property type="nucleotide sequence ID" value="NZ_JABBPG010000002.1"/>
</dbReference>
<keyword evidence="1" id="KW-0472">Membrane</keyword>